<evidence type="ECO:0000313" key="3">
    <source>
        <dbReference type="EMBL" id="CDS09287.1"/>
    </source>
</evidence>
<protein>
    <recommendedName>
        <fullName evidence="1">Telomerase reverse transcriptase</fullName>
        <ecNumber evidence="1">2.7.7.49</ecNumber>
    </recommendedName>
    <alternativeName>
        <fullName evidence="1">Telomerase catalytic subunit</fullName>
    </alternativeName>
</protein>
<dbReference type="GO" id="GO:0007004">
    <property type="term" value="P:telomere maintenance via telomerase"/>
    <property type="evidence" value="ECO:0007669"/>
    <property type="project" value="TreeGrafter"/>
</dbReference>
<keyword evidence="1" id="KW-0539">Nucleus</keyword>
<comment type="subcellular location">
    <subcellularLocation>
        <location evidence="1">Nucleus</location>
    </subcellularLocation>
    <subcellularLocation>
        <location evidence="1">Chromosome</location>
        <location evidence="1">Telomere</location>
    </subcellularLocation>
</comment>
<keyword evidence="1" id="KW-0158">Chromosome</keyword>
<keyword evidence="1" id="KW-0460">Magnesium</keyword>
<keyword evidence="1" id="KW-0479">Metal-binding</keyword>
<dbReference type="GO" id="GO:0003720">
    <property type="term" value="F:telomerase activity"/>
    <property type="evidence" value="ECO:0007669"/>
    <property type="project" value="InterPro"/>
</dbReference>
<dbReference type="PANTHER" id="PTHR12066">
    <property type="entry name" value="TELOMERASE REVERSE TRANSCRIPTASE"/>
    <property type="match status" value="1"/>
</dbReference>
<keyword evidence="1" id="KW-0779">Telomere</keyword>
<dbReference type="GO" id="GO:0000781">
    <property type="term" value="C:chromosome, telomeric region"/>
    <property type="evidence" value="ECO:0007669"/>
    <property type="project" value="UniProtKB-SubCell"/>
</dbReference>
<sequence length="255" mass="29411">MERQHLSFIESDPEALLLRYVDDFLLITPNQRTIDAFATFVSNGAKDFGCEFNAQKSMSTARIESNDLITVCEAQEFPWCGYLFHRDTLDVFSDYTRYADTGMSDLLTVNYTPTAFDLVHKATQAIKLKQQLILIDPSYNCTNTLFRNAYERYLLAAVKLSVYCKEVWIADGKVPINPTYLYNVVKQIYDKTYDKSKSVDVDMERGLFLCAFIITFQRCPQLFSGVIDLLNNDFLKIKNRHRIPHMISSWPDPGL</sequence>
<dbReference type="InterPro" id="IPR003545">
    <property type="entry name" value="Telomerase_RT"/>
</dbReference>
<gene>
    <name evidence="3" type="ORF">LRAMOSA10647</name>
</gene>
<dbReference type="EC" id="2.7.7.49" evidence="1"/>
<dbReference type="PANTHER" id="PTHR12066:SF0">
    <property type="entry name" value="TELOMERASE REVERSE TRANSCRIPTASE"/>
    <property type="match status" value="1"/>
</dbReference>
<dbReference type="AlphaFoldDB" id="A0A077WRI1"/>
<feature type="domain" description="Reverse transcriptase" evidence="2">
    <location>
        <begin position="1"/>
        <end position="84"/>
    </location>
</feature>
<dbReference type="EMBL" id="LK023330">
    <property type="protein sequence ID" value="CDS09287.1"/>
    <property type="molecule type" value="Genomic_DNA"/>
</dbReference>
<keyword evidence="1" id="KW-0808">Transferase</keyword>
<evidence type="ECO:0000256" key="1">
    <source>
        <dbReference type="RuleBase" id="RU365061"/>
    </source>
</evidence>
<evidence type="ECO:0000259" key="2">
    <source>
        <dbReference type="PROSITE" id="PS50878"/>
    </source>
</evidence>
<dbReference type="GO" id="GO:0042162">
    <property type="term" value="F:telomeric DNA binding"/>
    <property type="evidence" value="ECO:0007669"/>
    <property type="project" value="TreeGrafter"/>
</dbReference>
<dbReference type="PROSITE" id="PS50878">
    <property type="entry name" value="RT_POL"/>
    <property type="match status" value="1"/>
</dbReference>
<name>A0A077WRI1_9FUNG</name>
<reference evidence="3" key="1">
    <citation type="journal article" date="2014" name="Genome Announc.">
        <title>De novo whole-genome sequence and genome annotation of Lichtheimia ramosa.</title>
        <authorList>
            <person name="Linde J."/>
            <person name="Schwartze V."/>
            <person name="Binder U."/>
            <person name="Lass-Florl C."/>
            <person name="Voigt K."/>
            <person name="Horn F."/>
        </authorList>
    </citation>
    <scope>NUCLEOTIDE SEQUENCE</scope>
    <source>
        <strain evidence="3">JMRC FSU:6197</strain>
    </source>
</reference>
<proteinExistence type="inferred from homology"/>
<accession>A0A077WRI1</accession>
<organism evidence="3">
    <name type="scientific">Lichtheimia ramosa</name>
    <dbReference type="NCBI Taxonomy" id="688394"/>
    <lineage>
        <taxon>Eukaryota</taxon>
        <taxon>Fungi</taxon>
        <taxon>Fungi incertae sedis</taxon>
        <taxon>Mucoromycota</taxon>
        <taxon>Mucoromycotina</taxon>
        <taxon>Mucoromycetes</taxon>
        <taxon>Mucorales</taxon>
        <taxon>Lichtheimiaceae</taxon>
        <taxon>Lichtheimia</taxon>
    </lineage>
</organism>
<dbReference type="GO" id="GO:0046872">
    <property type="term" value="F:metal ion binding"/>
    <property type="evidence" value="ECO:0007669"/>
    <property type="project" value="UniProtKB-KW"/>
</dbReference>
<comment type="catalytic activity">
    <reaction evidence="1">
        <text>DNA(n) + a 2'-deoxyribonucleoside 5'-triphosphate = DNA(n+1) + diphosphate</text>
        <dbReference type="Rhea" id="RHEA:22508"/>
        <dbReference type="Rhea" id="RHEA-COMP:17339"/>
        <dbReference type="Rhea" id="RHEA-COMP:17340"/>
        <dbReference type="ChEBI" id="CHEBI:33019"/>
        <dbReference type="ChEBI" id="CHEBI:61560"/>
        <dbReference type="ChEBI" id="CHEBI:173112"/>
        <dbReference type="EC" id="2.7.7.49"/>
    </reaction>
</comment>
<keyword evidence="1" id="KW-0695">RNA-directed DNA polymerase</keyword>
<dbReference type="GO" id="GO:0000333">
    <property type="term" value="C:telomerase catalytic core complex"/>
    <property type="evidence" value="ECO:0007669"/>
    <property type="project" value="TreeGrafter"/>
</dbReference>
<comment type="function">
    <text evidence="1">Telomerase is a ribonucleoprotein enzyme essential for the replication of chromosome termini in most eukaryotes. It elongates telomeres. It is a reverse transcriptase that adds simple sequence repeats to chromosome ends by copying a template sequence within the RNA component of the enzyme.</text>
</comment>
<dbReference type="Gene3D" id="1.10.357.90">
    <property type="match status" value="1"/>
</dbReference>
<keyword evidence="1" id="KW-0548">Nucleotidyltransferase</keyword>
<dbReference type="InterPro" id="IPR000477">
    <property type="entry name" value="RT_dom"/>
</dbReference>
<dbReference type="GO" id="GO:0070034">
    <property type="term" value="F:telomerase RNA binding"/>
    <property type="evidence" value="ECO:0007669"/>
    <property type="project" value="TreeGrafter"/>
</dbReference>
<dbReference type="Gene3D" id="3.30.70.2630">
    <property type="match status" value="1"/>
</dbReference>
<comment type="similarity">
    <text evidence="1">Belongs to the reverse transcriptase family. Telomerase subfamily.</text>
</comment>
<dbReference type="OrthoDB" id="2289814at2759"/>